<dbReference type="STRING" id="946333.A4W93_26875"/>
<accession>A0A1W6LG49</accession>
<dbReference type="AlphaFoldDB" id="A0A1W6LG49"/>
<keyword evidence="2" id="KW-1185">Reference proteome</keyword>
<evidence type="ECO:0000313" key="1">
    <source>
        <dbReference type="EMBL" id="ARN23235.1"/>
    </source>
</evidence>
<dbReference type="Proteomes" id="UP000193427">
    <property type="component" value="Chromosome"/>
</dbReference>
<name>A0A1W6LG49_9BURK</name>
<sequence>MKLIPFAAEHLEVGASLPFDLFDAAGRLIMPRDAVIQDVTQLGRLTAHDLMVDEDQSAEWRLARQRERELADAFDDAFSPKAEAAEAAPPRLELISELGLVQQQLNVLLLEVSPDDKWVPRLLAVAGRMRDLMDEHADALLFLVLQRAVRRYEHYSSRHALLCAMTSSLCAQQLGFEAAELRSLAIAALTMNWSMTAMQDELTLRERTPSLDQRIRIDRHPEMSATQLKEAGITDTLCLDVVARHHQDGPADLPLGALSAADRLARVLRRLDVFFAKISPRLSRPGMPATLAARAACLGANGEVDEVGAAIIKVLGIYPPGTCVSLANGEVAMVLRRGAHASQPLAVSLAGPGGAELKVPQLRDTAEAAHRITGTVKPTDLRATVNVADLLAMM</sequence>
<dbReference type="EMBL" id="CP015118">
    <property type="protein sequence ID" value="ARN23235.1"/>
    <property type="molecule type" value="Genomic_DNA"/>
</dbReference>
<reference evidence="1 2" key="1">
    <citation type="submission" date="2016-04" db="EMBL/GenBank/DDBJ databases">
        <title>Complete genome sequence of natural rubber-degrading, novel Gram-negative bacterium, Rhizobacter gummiphilus strain NS21.</title>
        <authorList>
            <person name="Tabata M."/>
            <person name="Kasai D."/>
            <person name="Fukuda M."/>
        </authorList>
    </citation>
    <scope>NUCLEOTIDE SEQUENCE [LARGE SCALE GENOMIC DNA]</scope>
    <source>
        <strain evidence="1 2">NS21</strain>
    </source>
</reference>
<dbReference type="Gene3D" id="1.10.3210.10">
    <property type="entry name" value="Hypothetical protein af1432"/>
    <property type="match status" value="1"/>
</dbReference>
<dbReference type="KEGG" id="rgu:A4W93_26875"/>
<proteinExistence type="predicted"/>
<dbReference type="RefSeq" id="WP_085753554.1">
    <property type="nucleotide sequence ID" value="NZ_BSPR01000017.1"/>
</dbReference>
<protein>
    <submittedName>
        <fullName evidence="1">Uncharacterized protein</fullName>
    </submittedName>
</protein>
<evidence type="ECO:0000313" key="2">
    <source>
        <dbReference type="Proteomes" id="UP000193427"/>
    </source>
</evidence>
<organism evidence="1 2">
    <name type="scientific">Piscinibacter gummiphilus</name>
    <dbReference type="NCBI Taxonomy" id="946333"/>
    <lineage>
        <taxon>Bacteria</taxon>
        <taxon>Pseudomonadati</taxon>
        <taxon>Pseudomonadota</taxon>
        <taxon>Betaproteobacteria</taxon>
        <taxon>Burkholderiales</taxon>
        <taxon>Sphaerotilaceae</taxon>
        <taxon>Piscinibacter</taxon>
    </lineage>
</organism>
<dbReference type="OrthoDB" id="9774747at2"/>
<gene>
    <name evidence="1" type="ORF">A4W93_26875</name>
</gene>